<feature type="coiled-coil region" evidence="1">
    <location>
        <begin position="4"/>
        <end position="31"/>
    </location>
</feature>
<evidence type="ECO:0000256" key="1">
    <source>
        <dbReference type="SAM" id="Coils"/>
    </source>
</evidence>
<reference evidence="3" key="1">
    <citation type="submission" date="2017-02" db="EMBL/GenBank/DDBJ databases">
        <authorList>
            <person name="Varghese N."/>
            <person name="Submissions S."/>
        </authorList>
    </citation>
    <scope>NUCLEOTIDE SEQUENCE [LARGE SCALE GENOMIC DNA]</scope>
    <source>
        <strain evidence="3">ATCC BAA-73</strain>
    </source>
</reference>
<proteinExistence type="predicted"/>
<dbReference type="Pfam" id="PF09388">
    <property type="entry name" value="SpoOE-like"/>
    <property type="match status" value="1"/>
</dbReference>
<protein>
    <submittedName>
        <fullName evidence="2">Spo0E like sporulation regulatory protein</fullName>
    </submittedName>
</protein>
<dbReference type="InterPro" id="IPR036638">
    <property type="entry name" value="HLH_DNA-bd_sf"/>
</dbReference>
<accession>A0A1T4JKP4</accession>
<name>A0A1T4JKP4_9FIRM</name>
<organism evidence="2 3">
    <name type="scientific">Selenihalanaerobacter shriftii</name>
    <dbReference type="NCBI Taxonomy" id="142842"/>
    <lineage>
        <taxon>Bacteria</taxon>
        <taxon>Bacillati</taxon>
        <taxon>Bacillota</taxon>
        <taxon>Clostridia</taxon>
        <taxon>Halanaerobiales</taxon>
        <taxon>Halobacteroidaceae</taxon>
        <taxon>Selenihalanaerobacter</taxon>
    </lineage>
</organism>
<dbReference type="SUPFAM" id="SSF140500">
    <property type="entry name" value="BAS1536-like"/>
    <property type="match status" value="1"/>
</dbReference>
<dbReference type="RefSeq" id="WP_078808647.1">
    <property type="nucleotide sequence ID" value="NZ_FUWM01000003.1"/>
</dbReference>
<sequence>MYNIQQLKNRINKTKSELTNLATETNNINNEEVVNKSQELDELIVSFMKNELLT</sequence>
<evidence type="ECO:0000313" key="2">
    <source>
        <dbReference type="EMBL" id="SJZ30726.1"/>
    </source>
</evidence>
<dbReference type="Gene3D" id="4.10.280.10">
    <property type="entry name" value="Helix-loop-helix DNA-binding domain"/>
    <property type="match status" value="1"/>
</dbReference>
<gene>
    <name evidence="2" type="ORF">SAMN02745118_00111</name>
</gene>
<dbReference type="AlphaFoldDB" id="A0A1T4JKP4"/>
<keyword evidence="1" id="KW-0175">Coiled coil</keyword>
<keyword evidence="3" id="KW-1185">Reference proteome</keyword>
<dbReference type="EMBL" id="FUWM01000003">
    <property type="protein sequence ID" value="SJZ30726.1"/>
    <property type="molecule type" value="Genomic_DNA"/>
</dbReference>
<evidence type="ECO:0000313" key="3">
    <source>
        <dbReference type="Proteomes" id="UP000190625"/>
    </source>
</evidence>
<dbReference type="InterPro" id="IPR018540">
    <property type="entry name" value="Spo0E-like"/>
</dbReference>
<dbReference type="GO" id="GO:0046983">
    <property type="term" value="F:protein dimerization activity"/>
    <property type="evidence" value="ECO:0007669"/>
    <property type="project" value="InterPro"/>
</dbReference>
<dbReference type="GO" id="GO:0043937">
    <property type="term" value="P:regulation of sporulation"/>
    <property type="evidence" value="ECO:0007669"/>
    <property type="project" value="InterPro"/>
</dbReference>
<dbReference type="Proteomes" id="UP000190625">
    <property type="component" value="Unassembled WGS sequence"/>
</dbReference>
<dbReference type="InterPro" id="IPR037208">
    <property type="entry name" value="Spo0E-like_sf"/>
</dbReference>